<dbReference type="GO" id="GO:0006310">
    <property type="term" value="P:DNA recombination"/>
    <property type="evidence" value="ECO:0007669"/>
    <property type="project" value="UniProtKB-KW"/>
</dbReference>
<keyword evidence="1" id="KW-0233">DNA recombination</keyword>
<feature type="domain" description="Tyr recombinase" evidence="2">
    <location>
        <begin position="262"/>
        <end position="515"/>
    </location>
</feature>
<evidence type="ECO:0000259" key="2">
    <source>
        <dbReference type="PROSITE" id="PS51898"/>
    </source>
</evidence>
<dbReference type="AlphaFoldDB" id="A0A6J5G677"/>
<keyword evidence="4" id="KW-1185">Reference proteome</keyword>
<evidence type="ECO:0000313" key="3">
    <source>
        <dbReference type="EMBL" id="CAB3794460.1"/>
    </source>
</evidence>
<sequence>MRRRQTLRQFGTPKNLTEPLNAREEAVASSNIEPRRVKRQSADVVKPKVYTRPRPFDLLAARPVSLAGMSQAERDLLIVTAVADEFGNEYPVSRIGDPVWHLASESEVKNRKACEFSITWPNDVPKALLDDAKAALYCALLRGPHGIPWTASYVYRTAVGARVLLRHLASLRIATFRMVRALHLSDYIADLKRTLKPSAIRNRLDIIGLVWDFPQDVLYPLSEHPWGGVTAQQAFGFNEDDNDSMAGRTGKTPVVPRSLQRDLFAYCEARLGEAEELFQKRDEGKISPSNPAFTRVRDSVLYLTQITSGMRNSESIAITSGCWRSEVRNGVTFHWVRTKEFKTKRGEVEFLVPPETLRALEILQRYAEPMQARLVDEAQWLEMLLQRGVNKDGLLENGMAVVEAVGRLNDVRDMKRHLFLCVSTSASDHLGTGSRIGTISAISCNVQLKALARAVGSDWELANHQCRRTFAYNVANSRLGRMGLVFLKWQLKHASMSWTQLYASNPYQDLGLYRELHEEQTAARVELMEGWMDSDGPLSGGAGRKLMQTRATPVKNFKELLLHTAETIEIRSTGHSWCLSGTRVCHGQGVYEPANCVGCSQAIIEEDHAAIWQMIHLDNLRLAAITDCGPSVRQKAQRAIARSEEVLSELQVPLPSSEQAAAYAALGVFA</sequence>
<accession>A0A6J5G677</accession>
<dbReference type="GO" id="GO:0015074">
    <property type="term" value="P:DNA integration"/>
    <property type="evidence" value="ECO:0007669"/>
    <property type="project" value="InterPro"/>
</dbReference>
<dbReference type="EMBL" id="CADIKI010000010">
    <property type="protein sequence ID" value="CAB3794460.1"/>
    <property type="molecule type" value="Genomic_DNA"/>
</dbReference>
<dbReference type="PROSITE" id="PS51898">
    <property type="entry name" value="TYR_RECOMBINASE"/>
    <property type="match status" value="1"/>
</dbReference>
<organism evidence="3 4">
    <name type="scientific">Paraburkholderia fynbosensis</name>
    <dbReference type="NCBI Taxonomy" id="1200993"/>
    <lineage>
        <taxon>Bacteria</taxon>
        <taxon>Pseudomonadati</taxon>
        <taxon>Pseudomonadota</taxon>
        <taxon>Betaproteobacteria</taxon>
        <taxon>Burkholderiales</taxon>
        <taxon>Burkholderiaceae</taxon>
        <taxon>Paraburkholderia</taxon>
    </lineage>
</organism>
<dbReference type="InterPro" id="IPR002104">
    <property type="entry name" value="Integrase_catalytic"/>
</dbReference>
<proteinExistence type="predicted"/>
<dbReference type="GO" id="GO:0003677">
    <property type="term" value="F:DNA binding"/>
    <property type="evidence" value="ECO:0007669"/>
    <property type="project" value="InterPro"/>
</dbReference>
<dbReference type="InterPro" id="IPR013762">
    <property type="entry name" value="Integrase-like_cat_sf"/>
</dbReference>
<reference evidence="3 4" key="1">
    <citation type="submission" date="2020-04" db="EMBL/GenBank/DDBJ databases">
        <authorList>
            <person name="De Canck E."/>
        </authorList>
    </citation>
    <scope>NUCLEOTIDE SEQUENCE [LARGE SCALE GENOMIC DNA]</scope>
    <source>
        <strain evidence="3 4">LMG 27177</strain>
    </source>
</reference>
<gene>
    <name evidence="3" type="ORF">LMG27177_03632</name>
</gene>
<dbReference type="RefSeq" id="WP_246290972.1">
    <property type="nucleotide sequence ID" value="NZ_CADIKI010000010.1"/>
</dbReference>
<dbReference type="Gene3D" id="1.10.443.10">
    <property type="entry name" value="Intergrase catalytic core"/>
    <property type="match status" value="1"/>
</dbReference>
<name>A0A6J5G677_9BURK</name>
<evidence type="ECO:0000256" key="1">
    <source>
        <dbReference type="ARBA" id="ARBA00023172"/>
    </source>
</evidence>
<evidence type="ECO:0000313" key="4">
    <source>
        <dbReference type="Proteomes" id="UP000494252"/>
    </source>
</evidence>
<dbReference type="InterPro" id="IPR011010">
    <property type="entry name" value="DNA_brk_join_enz"/>
</dbReference>
<dbReference type="Proteomes" id="UP000494252">
    <property type="component" value="Unassembled WGS sequence"/>
</dbReference>
<dbReference type="SUPFAM" id="SSF56349">
    <property type="entry name" value="DNA breaking-rejoining enzymes"/>
    <property type="match status" value="1"/>
</dbReference>
<protein>
    <recommendedName>
        <fullName evidence="2">Tyr recombinase domain-containing protein</fullName>
    </recommendedName>
</protein>